<name>A0ABT8E1D7_9BACL</name>
<evidence type="ECO:0000313" key="1">
    <source>
        <dbReference type="EMBL" id="MDN4071724.1"/>
    </source>
</evidence>
<dbReference type="RefSeq" id="WP_290397884.1">
    <property type="nucleotide sequence ID" value="NZ_JAUHLN010000001.1"/>
</dbReference>
<gene>
    <name evidence="1" type="ORF">QYF49_01585</name>
</gene>
<dbReference type="InterPro" id="IPR011990">
    <property type="entry name" value="TPR-like_helical_dom_sf"/>
</dbReference>
<comment type="caution">
    <text evidence="1">The sequence shown here is derived from an EMBL/GenBank/DDBJ whole genome shotgun (WGS) entry which is preliminary data.</text>
</comment>
<accession>A0ABT8E1D7</accession>
<evidence type="ECO:0000313" key="2">
    <source>
        <dbReference type="Proteomes" id="UP001168694"/>
    </source>
</evidence>
<proteinExistence type="predicted"/>
<keyword evidence="2" id="KW-1185">Reference proteome</keyword>
<protein>
    <submittedName>
        <fullName evidence="1">Uncharacterized protein</fullName>
    </submittedName>
</protein>
<sequence>MYGQIYLYELYRLRYLLLTNRLQEFDEAAALMHKYNSKFSPFEANLFDFLQGIYYGQKEQFAHALAIHSRNEADAELYLTKVTDYYYYLSAVHGHLYHYSLSVHYACKALRVYQNSNNLLRIVYVKMILAVNFIFIGQYEKSEETLLLILRDAEQLKDRESLDYYATALQLKEALRHTACNNFC</sequence>
<dbReference type="Gene3D" id="1.25.40.10">
    <property type="entry name" value="Tetratricopeptide repeat domain"/>
    <property type="match status" value="1"/>
</dbReference>
<dbReference type="EMBL" id="JAUHLN010000001">
    <property type="protein sequence ID" value="MDN4071724.1"/>
    <property type="molecule type" value="Genomic_DNA"/>
</dbReference>
<dbReference type="Proteomes" id="UP001168694">
    <property type="component" value="Unassembled WGS sequence"/>
</dbReference>
<organism evidence="1 2">
    <name type="scientific">Fictibacillus terranigra</name>
    <dbReference type="NCBI Taxonomy" id="3058424"/>
    <lineage>
        <taxon>Bacteria</taxon>
        <taxon>Bacillati</taxon>
        <taxon>Bacillota</taxon>
        <taxon>Bacilli</taxon>
        <taxon>Bacillales</taxon>
        <taxon>Fictibacillaceae</taxon>
        <taxon>Fictibacillus</taxon>
    </lineage>
</organism>
<reference evidence="1" key="1">
    <citation type="submission" date="2023-06" db="EMBL/GenBank/DDBJ databases">
        <title>Draft Genome Sequences of Representative Paenibacillus Polymyxa, Bacillus cereus, Fictibacillus sp., and Brevibacillus agri Strains Isolated from Amazonian Dark Earth.</title>
        <authorList>
            <person name="Pellegrinetti T.A."/>
            <person name="Cunha I.C.M."/>
            <person name="Chaves M.G."/>
            <person name="Freitas A.S."/>
            <person name="Silva A.V.R."/>
            <person name="Tsai S.M."/>
            <person name="Mendes L.W."/>
        </authorList>
    </citation>
    <scope>NUCLEOTIDE SEQUENCE</scope>
    <source>
        <strain evidence="1">CENA-BCM004</strain>
    </source>
</reference>